<dbReference type="EMBL" id="JACICF010000001">
    <property type="protein sequence ID" value="MBB3764335.1"/>
    <property type="molecule type" value="Genomic_DNA"/>
</dbReference>
<organism evidence="3 4">
    <name type="scientific">Sphingomicrobium lutaoense</name>
    <dbReference type="NCBI Taxonomy" id="515949"/>
    <lineage>
        <taxon>Bacteria</taxon>
        <taxon>Pseudomonadati</taxon>
        <taxon>Pseudomonadota</taxon>
        <taxon>Alphaproteobacteria</taxon>
        <taxon>Sphingomonadales</taxon>
        <taxon>Sphingomonadaceae</taxon>
        <taxon>Sphingomicrobium</taxon>
    </lineage>
</organism>
<feature type="region of interest" description="Disordered" evidence="1">
    <location>
        <begin position="1"/>
        <end position="56"/>
    </location>
</feature>
<accession>A0A839Z423</accession>
<dbReference type="Pfam" id="PF18557">
    <property type="entry name" value="NepR"/>
    <property type="match status" value="1"/>
</dbReference>
<evidence type="ECO:0000313" key="4">
    <source>
        <dbReference type="Proteomes" id="UP000578569"/>
    </source>
</evidence>
<gene>
    <name evidence="3" type="ORF">FHS50_001358</name>
</gene>
<dbReference type="RefSeq" id="WP_183933602.1">
    <property type="nucleotide sequence ID" value="NZ_JACICF010000001.1"/>
</dbReference>
<comment type="caution">
    <text evidence="3">The sequence shown here is derived from an EMBL/GenBank/DDBJ whole genome shotgun (WGS) entry which is preliminary data.</text>
</comment>
<evidence type="ECO:0000313" key="3">
    <source>
        <dbReference type="EMBL" id="MBB3764335.1"/>
    </source>
</evidence>
<dbReference type="Proteomes" id="UP000578569">
    <property type="component" value="Unassembled WGS sequence"/>
</dbReference>
<keyword evidence="4" id="KW-1185">Reference proteome</keyword>
<dbReference type="AlphaFoldDB" id="A0A839Z423"/>
<feature type="compositionally biased region" description="Basic and acidic residues" evidence="1">
    <location>
        <begin position="1"/>
        <end position="31"/>
    </location>
</feature>
<protein>
    <recommendedName>
        <fullName evidence="2">Anti-sigma factor NepR domain-containing protein</fullName>
    </recommendedName>
</protein>
<evidence type="ECO:0000256" key="1">
    <source>
        <dbReference type="SAM" id="MobiDB-lite"/>
    </source>
</evidence>
<proteinExistence type="predicted"/>
<feature type="domain" description="Anti-sigma factor NepR" evidence="2">
    <location>
        <begin position="45"/>
        <end position="71"/>
    </location>
</feature>
<dbReference type="InterPro" id="IPR041649">
    <property type="entry name" value="NepR"/>
</dbReference>
<reference evidence="3 4" key="1">
    <citation type="submission" date="2020-08" db="EMBL/GenBank/DDBJ databases">
        <title>Genomic Encyclopedia of Type Strains, Phase IV (KMG-IV): sequencing the most valuable type-strain genomes for metagenomic binning, comparative biology and taxonomic classification.</title>
        <authorList>
            <person name="Goeker M."/>
        </authorList>
    </citation>
    <scope>NUCLEOTIDE SEQUENCE [LARGE SCALE GENOMIC DNA]</scope>
    <source>
        <strain evidence="3 4">DSM 24194</strain>
    </source>
</reference>
<evidence type="ECO:0000259" key="2">
    <source>
        <dbReference type="Pfam" id="PF18557"/>
    </source>
</evidence>
<sequence>MAREYPREGEDGLSGKKSDEARRATSSDGKKGTSKKAAQSPDPVGRALRSVYDDTLREEIPDEFKDLLGKLS</sequence>
<name>A0A839Z423_9SPHN</name>